<dbReference type="Gene3D" id="1.10.510.10">
    <property type="entry name" value="Transferase(Phosphotransferase) domain 1"/>
    <property type="match status" value="1"/>
</dbReference>
<feature type="region of interest" description="Disordered" evidence="5">
    <location>
        <begin position="305"/>
        <end position="334"/>
    </location>
</feature>
<dbReference type="Pfam" id="PF00069">
    <property type="entry name" value="Pkinase"/>
    <property type="match status" value="1"/>
</dbReference>
<evidence type="ECO:0000313" key="8">
    <source>
        <dbReference type="EMBL" id="MDA2809158.1"/>
    </source>
</evidence>
<dbReference type="Gene3D" id="3.30.200.20">
    <property type="entry name" value="Phosphorylase Kinase, domain 1"/>
    <property type="match status" value="1"/>
</dbReference>
<dbReference type="SUPFAM" id="SSF56112">
    <property type="entry name" value="Protein kinase-like (PK-like)"/>
    <property type="match status" value="1"/>
</dbReference>
<comment type="caution">
    <text evidence="8">The sequence shown here is derived from an EMBL/GenBank/DDBJ whole genome shotgun (WGS) entry which is preliminary data.</text>
</comment>
<keyword evidence="6" id="KW-0812">Transmembrane</keyword>
<feature type="transmembrane region" description="Helical" evidence="6">
    <location>
        <begin position="338"/>
        <end position="357"/>
    </location>
</feature>
<dbReference type="PROSITE" id="PS50011">
    <property type="entry name" value="PROTEIN_KINASE_DOM"/>
    <property type="match status" value="1"/>
</dbReference>
<evidence type="ECO:0000256" key="2">
    <source>
        <dbReference type="ARBA" id="ARBA00022741"/>
    </source>
</evidence>
<reference evidence="8 9" key="1">
    <citation type="submission" date="2023-01" db="EMBL/GenBank/DDBJ databases">
        <title>Draft genome sequence of Nocardiopsis sp. RSe5-2 isolated from halophytes.</title>
        <authorList>
            <person name="Duangmal K."/>
            <person name="Chantavorakit T."/>
        </authorList>
    </citation>
    <scope>NUCLEOTIDE SEQUENCE [LARGE SCALE GENOMIC DNA]</scope>
    <source>
        <strain evidence="8 9">RSe5-2</strain>
    </source>
</reference>
<evidence type="ECO:0000313" key="9">
    <source>
        <dbReference type="Proteomes" id="UP001527866"/>
    </source>
</evidence>
<dbReference type="CDD" id="cd14014">
    <property type="entry name" value="STKc_PknB_like"/>
    <property type="match status" value="1"/>
</dbReference>
<sequence length="485" mass="50199">MTTPGMPERIGPYRITQQIGRGGQGTVYLGTGPDGVEVAVKVLSGDWEGNELQRARFARELESVRRVAPFCTAAVVEADVEGDPPFIASEFVRGPTLRAAVHKEGPRTGAALDRLAVATATALVAVHSAGVVHRDFKPANVLLGPDGPRVIDFGIARTGDATLTQTGTVTGTPAYMAPEQIRGARVGPEADVFAWAAVIAFAASGRGPFDGDSVHEVLHKVVSDEPNLEEVPERLRPLLRACLDKDPARRPTAVRVLGALVGRDPGPEAEASPDTVTEVLREGASAAAGRTMVVTVPLAPAPTVPVPTAPAPAPPTGPTRPAEAPRNRRRRRKRPSGALLLALLAVLLAGGAAWLLADGIPRPGWLTLPDAVPARQTAPADQDTGRDTGEAPEVSGEGGAPVGGGGEPEGTTGRTPVETSQAPPEYTPEETPDTHTEEPETTGEETEPPTTTETQPSPEPSGTGDASPAGGEVPTEAWPSEEGTA</sequence>
<keyword evidence="1" id="KW-0808">Transferase</keyword>
<evidence type="ECO:0000259" key="7">
    <source>
        <dbReference type="PROSITE" id="PS50011"/>
    </source>
</evidence>
<dbReference type="EMBL" id="JAQFWQ010000001">
    <property type="protein sequence ID" value="MDA2809158.1"/>
    <property type="molecule type" value="Genomic_DNA"/>
</dbReference>
<evidence type="ECO:0000256" key="4">
    <source>
        <dbReference type="ARBA" id="ARBA00022840"/>
    </source>
</evidence>
<evidence type="ECO:0000256" key="1">
    <source>
        <dbReference type="ARBA" id="ARBA00022679"/>
    </source>
</evidence>
<gene>
    <name evidence="8" type="ORF">O4J56_00770</name>
</gene>
<dbReference type="InterPro" id="IPR000719">
    <property type="entry name" value="Prot_kinase_dom"/>
</dbReference>
<feature type="compositionally biased region" description="Pro residues" evidence="5">
    <location>
        <begin position="305"/>
        <end position="318"/>
    </location>
</feature>
<feature type="compositionally biased region" description="Gly residues" evidence="5">
    <location>
        <begin position="396"/>
        <end position="408"/>
    </location>
</feature>
<feature type="region of interest" description="Disordered" evidence="5">
    <location>
        <begin position="368"/>
        <end position="485"/>
    </location>
</feature>
<feature type="domain" description="Protein kinase" evidence="7">
    <location>
        <begin position="13"/>
        <end position="261"/>
    </location>
</feature>
<dbReference type="Proteomes" id="UP001527866">
    <property type="component" value="Unassembled WGS sequence"/>
</dbReference>
<organism evidence="8 9">
    <name type="scientific">Nocardiopsis endophytica</name>
    <dbReference type="NCBI Taxonomy" id="3018445"/>
    <lineage>
        <taxon>Bacteria</taxon>
        <taxon>Bacillati</taxon>
        <taxon>Actinomycetota</taxon>
        <taxon>Actinomycetes</taxon>
        <taxon>Streptosporangiales</taxon>
        <taxon>Nocardiopsidaceae</taxon>
        <taxon>Nocardiopsis</taxon>
    </lineage>
</organism>
<keyword evidence="9" id="KW-1185">Reference proteome</keyword>
<keyword evidence="3 8" id="KW-0418">Kinase</keyword>
<keyword evidence="2" id="KW-0547">Nucleotide-binding</keyword>
<feature type="compositionally biased region" description="Low complexity" evidence="5">
    <location>
        <begin position="409"/>
        <end position="419"/>
    </location>
</feature>
<dbReference type="InterPro" id="IPR011009">
    <property type="entry name" value="Kinase-like_dom_sf"/>
</dbReference>
<evidence type="ECO:0000256" key="6">
    <source>
        <dbReference type="SAM" id="Phobius"/>
    </source>
</evidence>
<dbReference type="GO" id="GO:0016301">
    <property type="term" value="F:kinase activity"/>
    <property type="evidence" value="ECO:0007669"/>
    <property type="project" value="UniProtKB-KW"/>
</dbReference>
<name>A0ABT4TWT4_9ACTN</name>
<evidence type="ECO:0000256" key="3">
    <source>
        <dbReference type="ARBA" id="ARBA00022777"/>
    </source>
</evidence>
<dbReference type="PANTHER" id="PTHR43289:SF34">
    <property type="entry name" value="SERINE_THREONINE-PROTEIN KINASE YBDM-RELATED"/>
    <property type="match status" value="1"/>
</dbReference>
<keyword evidence="6" id="KW-0472">Membrane</keyword>
<dbReference type="RefSeq" id="WP_270683068.1">
    <property type="nucleotide sequence ID" value="NZ_JAQFWQ010000001.1"/>
</dbReference>
<accession>A0ABT4TWT4</accession>
<protein>
    <submittedName>
        <fullName evidence="8">Serine/threonine-protein kinase</fullName>
    </submittedName>
</protein>
<dbReference type="InterPro" id="IPR008271">
    <property type="entry name" value="Ser/Thr_kinase_AS"/>
</dbReference>
<evidence type="ECO:0000256" key="5">
    <source>
        <dbReference type="SAM" id="MobiDB-lite"/>
    </source>
</evidence>
<proteinExistence type="predicted"/>
<dbReference type="PANTHER" id="PTHR43289">
    <property type="entry name" value="MITOGEN-ACTIVATED PROTEIN KINASE KINASE KINASE 20-RELATED"/>
    <property type="match status" value="1"/>
</dbReference>
<keyword evidence="4" id="KW-0067">ATP-binding</keyword>
<dbReference type="PROSITE" id="PS00108">
    <property type="entry name" value="PROTEIN_KINASE_ST"/>
    <property type="match status" value="1"/>
</dbReference>
<keyword evidence="6" id="KW-1133">Transmembrane helix</keyword>